<protein>
    <submittedName>
        <fullName evidence="1">Uncharacterized protein</fullName>
    </submittedName>
</protein>
<proteinExistence type="predicted"/>
<accession>A0ABS6BY01</accession>
<gene>
    <name evidence="1" type="ORF">KPL37_17410</name>
</gene>
<keyword evidence="2" id="KW-1185">Reference proteome</keyword>
<dbReference type="RefSeq" id="WP_216151312.1">
    <property type="nucleotide sequence ID" value="NZ_JAHLDV010000068.1"/>
</dbReference>
<reference evidence="1 2" key="1">
    <citation type="submission" date="2021-06" db="EMBL/GenBank/DDBJ databases">
        <title>Clostridia strains as spoilage organisms.</title>
        <authorList>
            <person name="Wambui J."/>
            <person name="Stephan R."/>
            <person name="Stevens M.J.A."/>
        </authorList>
    </citation>
    <scope>NUCLEOTIDE SEQUENCE [LARGE SCALE GENOMIC DNA]</scope>
    <source>
        <strain evidence="1 2">DSM 14204</strain>
    </source>
</reference>
<evidence type="ECO:0000313" key="2">
    <source>
        <dbReference type="Proteomes" id="UP000776252"/>
    </source>
</evidence>
<sequence>MSSNTTTPPENYIPEELIYTTELTSLVKPMLSSPIIRVYQNSIPWFGENRNNATLLFLGKILGTDYFIHPMSDLAAGIPCNTAVVLIPSNSAGSATTAAEENDPNAQCNLKKFVKAGGVLIIDMGDNLLSGGYIAPCAKGTPDLLFPNPCQDVTLTKKALKHPFANCPIQLNNNNIDMQCGCSVCHGNLEQGITLPQDSTVLMTATFDNIQRAVLAEYRIGCGHVILDTLTKEFVCQQPEGTGPSNILVNLFAYALCKLAVRK</sequence>
<evidence type="ECO:0000313" key="1">
    <source>
        <dbReference type="EMBL" id="MBU3161487.1"/>
    </source>
</evidence>
<comment type="caution">
    <text evidence="1">The sequence shown here is derived from an EMBL/GenBank/DDBJ whole genome shotgun (WGS) entry which is preliminary data.</text>
</comment>
<dbReference type="Proteomes" id="UP000776252">
    <property type="component" value="Unassembled WGS sequence"/>
</dbReference>
<organism evidence="1 2">
    <name type="scientific">Clostridium frigoris</name>
    <dbReference type="NCBI Taxonomy" id="205327"/>
    <lineage>
        <taxon>Bacteria</taxon>
        <taxon>Bacillati</taxon>
        <taxon>Bacillota</taxon>
        <taxon>Clostridia</taxon>
        <taxon>Eubacteriales</taxon>
        <taxon>Clostridiaceae</taxon>
        <taxon>Clostridium</taxon>
    </lineage>
</organism>
<name>A0ABS6BY01_9CLOT</name>
<dbReference type="EMBL" id="JAHLDV010000068">
    <property type="protein sequence ID" value="MBU3161487.1"/>
    <property type="molecule type" value="Genomic_DNA"/>
</dbReference>